<evidence type="ECO:0000259" key="2">
    <source>
        <dbReference type="Pfam" id="PF00857"/>
    </source>
</evidence>
<gene>
    <name evidence="3" type="ORF">HHL22_08365</name>
</gene>
<dbReference type="Gene3D" id="3.40.50.850">
    <property type="entry name" value="Isochorismatase-like"/>
    <property type="match status" value="1"/>
</dbReference>
<proteinExistence type="predicted"/>
<evidence type="ECO:0000256" key="1">
    <source>
        <dbReference type="ARBA" id="ARBA00022801"/>
    </source>
</evidence>
<accession>A0A7Y0ADA3</accession>
<reference evidence="3 4" key="1">
    <citation type="submission" date="2020-04" db="EMBL/GenBank/DDBJ databases">
        <title>Hymenobacter polaris sp. nov., isolated from Arctic soil.</title>
        <authorList>
            <person name="Dahal R.H."/>
        </authorList>
    </citation>
    <scope>NUCLEOTIDE SEQUENCE [LARGE SCALE GENOMIC DNA]</scope>
    <source>
        <strain evidence="3 4">RP-2-7</strain>
    </source>
</reference>
<dbReference type="GO" id="GO:0016787">
    <property type="term" value="F:hydrolase activity"/>
    <property type="evidence" value="ECO:0007669"/>
    <property type="project" value="UniProtKB-KW"/>
</dbReference>
<dbReference type="InterPro" id="IPR050272">
    <property type="entry name" value="Isochorismatase-like_hydrls"/>
</dbReference>
<dbReference type="RefSeq" id="WP_169530463.1">
    <property type="nucleotide sequence ID" value="NZ_JABBGH010000001.1"/>
</dbReference>
<dbReference type="InterPro" id="IPR036380">
    <property type="entry name" value="Isochorismatase-like_sf"/>
</dbReference>
<dbReference type="Pfam" id="PF00857">
    <property type="entry name" value="Isochorismatase"/>
    <property type="match status" value="1"/>
</dbReference>
<feature type="domain" description="Isochorismatase-like" evidence="2">
    <location>
        <begin position="9"/>
        <end position="180"/>
    </location>
</feature>
<dbReference type="InterPro" id="IPR000868">
    <property type="entry name" value="Isochorismatase-like_dom"/>
</dbReference>
<evidence type="ECO:0000313" key="3">
    <source>
        <dbReference type="EMBL" id="NML65214.1"/>
    </source>
</evidence>
<organism evidence="3 4">
    <name type="scientific">Hymenobacter polaris</name>
    <dbReference type="NCBI Taxonomy" id="2682546"/>
    <lineage>
        <taxon>Bacteria</taxon>
        <taxon>Pseudomonadati</taxon>
        <taxon>Bacteroidota</taxon>
        <taxon>Cytophagia</taxon>
        <taxon>Cytophagales</taxon>
        <taxon>Hymenobacteraceae</taxon>
        <taxon>Hymenobacter</taxon>
    </lineage>
</organism>
<keyword evidence="1" id="KW-0378">Hydrolase</keyword>
<dbReference type="AlphaFoldDB" id="A0A7Y0ADA3"/>
<name>A0A7Y0ADA3_9BACT</name>
<dbReference type="CDD" id="cd00431">
    <property type="entry name" value="cysteine_hydrolases"/>
    <property type="match status" value="1"/>
</dbReference>
<dbReference type="SUPFAM" id="SSF52499">
    <property type="entry name" value="Isochorismatase-like hydrolases"/>
    <property type="match status" value="1"/>
</dbReference>
<dbReference type="Proteomes" id="UP000559626">
    <property type="component" value="Unassembled WGS sequence"/>
</dbReference>
<evidence type="ECO:0000313" key="4">
    <source>
        <dbReference type="Proteomes" id="UP000559626"/>
    </source>
</evidence>
<protein>
    <submittedName>
        <fullName evidence="3">Isochorismatase family protein</fullName>
    </submittedName>
</protein>
<dbReference type="PANTHER" id="PTHR43540">
    <property type="entry name" value="PEROXYUREIDOACRYLATE/UREIDOACRYLATE AMIDOHYDROLASE-RELATED"/>
    <property type="match status" value="1"/>
</dbReference>
<dbReference type="EMBL" id="JABBGH010000001">
    <property type="protein sequence ID" value="NML65214.1"/>
    <property type="molecule type" value="Genomic_DNA"/>
</dbReference>
<comment type="caution">
    <text evidence="3">The sequence shown here is derived from an EMBL/GenBank/DDBJ whole genome shotgun (WGS) entry which is preliminary data.</text>
</comment>
<sequence length="185" mass="19786">MPLTLDKNTALVLIDLQHGTTSAELAHPLADVVTRAAQLLAAFRAKGRPVVIVTVNPAGSDQSRIRTQAPGPPAQLPAGFDELLPEIRVEFGDVRIHKQTWNAFYRTPLHDELERLGVTGIVLAGVSTSIGVEGTARAAAERGYNIAFATDAMTDRVAAAHANSLQYIFPRLGQLGTTDELLAEV</sequence>
<dbReference type="PANTHER" id="PTHR43540:SF7">
    <property type="entry name" value="ISOCHORISMATASE FAMILY PROTEIN YECD"/>
    <property type="match status" value="1"/>
</dbReference>
<keyword evidence="4" id="KW-1185">Reference proteome</keyword>